<dbReference type="Gene3D" id="2.60.120.260">
    <property type="entry name" value="Galactose-binding domain-like"/>
    <property type="match status" value="1"/>
</dbReference>
<reference evidence="1" key="1">
    <citation type="submission" date="2022-06" db="EMBL/GenBank/DDBJ databases">
        <title>Genome Sequence of Candolleomyces eurysporus.</title>
        <authorList>
            <person name="Buettner E."/>
        </authorList>
    </citation>
    <scope>NUCLEOTIDE SEQUENCE</scope>
    <source>
        <strain evidence="1">VTCC 930004</strain>
    </source>
</reference>
<accession>A0A9W8J4F5</accession>
<dbReference type="AlphaFoldDB" id="A0A9W8J4F5"/>
<evidence type="ECO:0000313" key="2">
    <source>
        <dbReference type="Proteomes" id="UP001140091"/>
    </source>
</evidence>
<organism evidence="1 2">
    <name type="scientific">Candolleomyces eurysporus</name>
    <dbReference type="NCBI Taxonomy" id="2828524"/>
    <lineage>
        <taxon>Eukaryota</taxon>
        <taxon>Fungi</taxon>
        <taxon>Dikarya</taxon>
        <taxon>Basidiomycota</taxon>
        <taxon>Agaricomycotina</taxon>
        <taxon>Agaricomycetes</taxon>
        <taxon>Agaricomycetidae</taxon>
        <taxon>Agaricales</taxon>
        <taxon>Agaricineae</taxon>
        <taxon>Psathyrellaceae</taxon>
        <taxon>Candolleomyces</taxon>
    </lineage>
</organism>
<name>A0A9W8J4F5_9AGAR</name>
<dbReference type="EMBL" id="JANBPK010001081">
    <property type="protein sequence ID" value="KAJ2926129.1"/>
    <property type="molecule type" value="Genomic_DNA"/>
</dbReference>
<feature type="non-terminal residue" evidence="1">
    <location>
        <position position="196"/>
    </location>
</feature>
<protein>
    <submittedName>
        <fullName evidence="1">Uncharacterized protein</fullName>
    </submittedName>
</protein>
<proteinExistence type="predicted"/>
<dbReference type="OrthoDB" id="3013353at2759"/>
<gene>
    <name evidence="1" type="ORF">H1R20_g10968</name>
</gene>
<dbReference type="Proteomes" id="UP001140091">
    <property type="component" value="Unassembled WGS sequence"/>
</dbReference>
<comment type="caution">
    <text evidence="1">The sequence shown here is derived from an EMBL/GenBank/DDBJ whole genome shotgun (WGS) entry which is preliminary data.</text>
</comment>
<keyword evidence="2" id="KW-1185">Reference proteome</keyword>
<evidence type="ECO:0000313" key="1">
    <source>
        <dbReference type="EMBL" id="KAJ2926129.1"/>
    </source>
</evidence>
<sequence>MEPTRWVIIDDRDSRISYSGDWTAISGADFNNMDRFGQVYLDTLHRSNVNGSSFSFGFNGSAARIVGTNDLVLRDDVADIDWDCILDGRTVSREPYFPETANNWWFCSFSDLIAGAHAIGVRIKTSGRSFLFDQIQYMPSGIVDGEVVAAFRDDADLQYSNGWEPWEELAHTTLVRGSTATFRFNGKFKRLPSCCV</sequence>